<dbReference type="HOGENOM" id="CLU_1850241_0_0_1"/>
<dbReference type="PANTHER" id="PTHR44170">
    <property type="entry name" value="PROTEIN SIDEKICK"/>
    <property type="match status" value="1"/>
</dbReference>
<dbReference type="GO" id="GO:0098609">
    <property type="term" value="P:cell-cell adhesion"/>
    <property type="evidence" value="ECO:0007669"/>
    <property type="project" value="TreeGrafter"/>
</dbReference>
<keyword evidence="1" id="KW-0677">Repeat</keyword>
<evidence type="ECO:0000256" key="3">
    <source>
        <dbReference type="SAM" id="SignalP"/>
    </source>
</evidence>
<keyword evidence="2" id="KW-1015">Disulfide bond</keyword>
<keyword evidence="3" id="KW-0732">Signal</keyword>
<dbReference type="OMA" id="KCELYAM"/>
<dbReference type="InterPro" id="IPR036179">
    <property type="entry name" value="Ig-like_dom_sf"/>
</dbReference>
<dbReference type="Gene3D" id="2.60.40.10">
    <property type="entry name" value="Immunoglobulins"/>
    <property type="match status" value="1"/>
</dbReference>
<sequence length="169" mass="18795">MSSLGLLLLLFDFYVKPTVKCELYAMLLQPYIVHIYDVYAILGNTAVMKCHVPTFLLDYVHVTSWIRDAAFVIQTTADKEGKYVILPSGELHIREVNPKDAMTNFRCQTHHTLTGETRLSASAGRLFVTEPQGNVSPRILTTQTAVHVRQGEAAILSCVAQGYPVPNTT</sequence>
<evidence type="ECO:0000313" key="6">
    <source>
        <dbReference type="Proteomes" id="UP000014500"/>
    </source>
</evidence>
<dbReference type="eggNOG" id="KOG3510">
    <property type="taxonomic scope" value="Eukaryota"/>
</dbReference>
<evidence type="ECO:0000313" key="5">
    <source>
        <dbReference type="EnsemblMetazoa" id="SMAR013749-PA"/>
    </source>
</evidence>
<dbReference type="FunFam" id="2.60.40.10:FF:000310">
    <property type="entry name" value="Down syndrome cell adhesion molecule, isoform D"/>
    <property type="match status" value="1"/>
</dbReference>
<dbReference type="InterPro" id="IPR013783">
    <property type="entry name" value="Ig-like_fold"/>
</dbReference>
<dbReference type="InterPro" id="IPR007110">
    <property type="entry name" value="Ig-like_dom"/>
</dbReference>
<feature type="domain" description="Ig-like" evidence="4">
    <location>
        <begin position="30"/>
        <end position="120"/>
    </location>
</feature>
<dbReference type="EMBL" id="JH431984">
    <property type="status" value="NOT_ANNOTATED_CDS"/>
    <property type="molecule type" value="Genomic_DNA"/>
</dbReference>
<dbReference type="EnsemblMetazoa" id="SMAR013749-RA">
    <property type="protein sequence ID" value="SMAR013749-PA"/>
    <property type="gene ID" value="SMAR013749"/>
</dbReference>
<dbReference type="PhylomeDB" id="T1JIR8"/>
<dbReference type="PANTHER" id="PTHR44170:SF53">
    <property type="entry name" value="DS CELL ADHESION MOLECULE LIKE 1"/>
    <property type="match status" value="1"/>
</dbReference>
<evidence type="ECO:0000256" key="2">
    <source>
        <dbReference type="ARBA" id="ARBA00023157"/>
    </source>
</evidence>
<reference evidence="5" key="2">
    <citation type="submission" date="2015-02" db="UniProtKB">
        <authorList>
            <consortium name="EnsemblMetazoa"/>
        </authorList>
    </citation>
    <scope>IDENTIFICATION</scope>
</reference>
<dbReference type="PROSITE" id="PS50835">
    <property type="entry name" value="IG_LIKE"/>
    <property type="match status" value="2"/>
</dbReference>
<feature type="signal peptide" evidence="3">
    <location>
        <begin position="1"/>
        <end position="21"/>
    </location>
</feature>
<reference evidence="6" key="1">
    <citation type="submission" date="2011-05" db="EMBL/GenBank/DDBJ databases">
        <authorList>
            <person name="Richards S.R."/>
            <person name="Qu J."/>
            <person name="Jiang H."/>
            <person name="Jhangiani S.N."/>
            <person name="Agravi P."/>
            <person name="Goodspeed R."/>
            <person name="Gross S."/>
            <person name="Mandapat C."/>
            <person name="Jackson L."/>
            <person name="Mathew T."/>
            <person name="Pu L."/>
            <person name="Thornton R."/>
            <person name="Saada N."/>
            <person name="Wilczek-Boney K.B."/>
            <person name="Lee S."/>
            <person name="Kovar C."/>
            <person name="Wu Y."/>
            <person name="Scherer S.E."/>
            <person name="Worley K.C."/>
            <person name="Muzny D.M."/>
            <person name="Gibbs R."/>
        </authorList>
    </citation>
    <scope>NUCLEOTIDE SEQUENCE</scope>
    <source>
        <strain evidence="6">Brora</strain>
    </source>
</reference>
<name>T1JIR8_STRMM</name>
<dbReference type="SUPFAM" id="SSF48726">
    <property type="entry name" value="Immunoglobulin"/>
    <property type="match status" value="1"/>
</dbReference>
<evidence type="ECO:0000256" key="1">
    <source>
        <dbReference type="ARBA" id="ARBA00022737"/>
    </source>
</evidence>
<proteinExistence type="predicted"/>
<protein>
    <recommendedName>
        <fullName evidence="4">Ig-like domain-containing protein</fullName>
    </recommendedName>
</protein>
<feature type="domain" description="Ig-like" evidence="4">
    <location>
        <begin position="137"/>
        <end position="169"/>
    </location>
</feature>
<dbReference type="Proteomes" id="UP000014500">
    <property type="component" value="Unassembled WGS sequence"/>
</dbReference>
<accession>T1JIR8</accession>
<keyword evidence="6" id="KW-1185">Reference proteome</keyword>
<dbReference type="AlphaFoldDB" id="T1JIR8"/>
<dbReference type="STRING" id="126957.T1JIR8"/>
<feature type="chain" id="PRO_5004579702" description="Ig-like domain-containing protein" evidence="3">
    <location>
        <begin position="22"/>
        <end position="169"/>
    </location>
</feature>
<dbReference type="GO" id="GO:0016020">
    <property type="term" value="C:membrane"/>
    <property type="evidence" value="ECO:0007669"/>
    <property type="project" value="UniProtKB-SubCell"/>
</dbReference>
<organism evidence="5 6">
    <name type="scientific">Strigamia maritima</name>
    <name type="common">European centipede</name>
    <name type="synonym">Geophilus maritimus</name>
    <dbReference type="NCBI Taxonomy" id="126957"/>
    <lineage>
        <taxon>Eukaryota</taxon>
        <taxon>Metazoa</taxon>
        <taxon>Ecdysozoa</taxon>
        <taxon>Arthropoda</taxon>
        <taxon>Myriapoda</taxon>
        <taxon>Chilopoda</taxon>
        <taxon>Pleurostigmophora</taxon>
        <taxon>Geophilomorpha</taxon>
        <taxon>Linotaeniidae</taxon>
        <taxon>Strigamia</taxon>
    </lineage>
</organism>
<evidence type="ECO:0000259" key="4">
    <source>
        <dbReference type="PROSITE" id="PS50835"/>
    </source>
</evidence>